<keyword evidence="3" id="KW-1185">Reference proteome</keyword>
<dbReference type="InterPro" id="IPR003615">
    <property type="entry name" value="HNH_nuc"/>
</dbReference>
<dbReference type="HOGENOM" id="CLU_2011949_0_0_0"/>
<keyword evidence="2" id="KW-0378">Hydrolase</keyword>
<dbReference type="EMBL" id="CP007128">
    <property type="protein sequence ID" value="AHG92004.1"/>
    <property type="molecule type" value="Genomic_DNA"/>
</dbReference>
<dbReference type="PANTHER" id="PTHR33877:SF2">
    <property type="entry name" value="OS07G0170200 PROTEIN"/>
    <property type="match status" value="1"/>
</dbReference>
<dbReference type="CDD" id="cd00085">
    <property type="entry name" value="HNHc"/>
    <property type="match status" value="1"/>
</dbReference>
<dbReference type="InterPro" id="IPR052892">
    <property type="entry name" value="NA-targeting_endonuclease"/>
</dbReference>
<dbReference type="KEGG" id="gba:J421_4467"/>
<evidence type="ECO:0000313" key="2">
    <source>
        <dbReference type="EMBL" id="AHG92004.1"/>
    </source>
</evidence>
<dbReference type="AlphaFoldDB" id="W0RLP0"/>
<dbReference type="Proteomes" id="UP000019151">
    <property type="component" value="Chromosome"/>
</dbReference>
<feature type="domain" description="HNH nuclease" evidence="1">
    <location>
        <begin position="23"/>
        <end position="77"/>
    </location>
</feature>
<dbReference type="Pfam" id="PF14279">
    <property type="entry name" value="HNH_5"/>
    <property type="match status" value="1"/>
</dbReference>
<protein>
    <submittedName>
        <fullName evidence="2">HNH endonuclease</fullName>
    </submittedName>
</protein>
<dbReference type="STRING" id="861299.J421_4467"/>
<dbReference type="InterPro" id="IPR029471">
    <property type="entry name" value="HNH_5"/>
</dbReference>
<reference evidence="2 3" key="1">
    <citation type="journal article" date="2014" name="Genome Announc.">
        <title>Genome Sequence and Methylome of Soil Bacterium Gemmatirosa kalamazoonensis KBS708T, a Member of the Rarely Cultivated Gemmatimonadetes Phylum.</title>
        <authorList>
            <person name="Debruyn J.M."/>
            <person name="Radosevich M."/>
            <person name="Wommack K.E."/>
            <person name="Polson S.W."/>
            <person name="Hauser L.J."/>
            <person name="Fawaz M.N."/>
            <person name="Korlach J."/>
            <person name="Tsai Y.C."/>
        </authorList>
    </citation>
    <scope>NUCLEOTIDE SEQUENCE [LARGE SCALE GENOMIC DNA]</scope>
    <source>
        <strain evidence="2 3">KBS708</strain>
    </source>
</reference>
<dbReference type="SMART" id="SM00507">
    <property type="entry name" value="HNHc"/>
    <property type="match status" value="1"/>
</dbReference>
<dbReference type="eggNOG" id="COG1403">
    <property type="taxonomic scope" value="Bacteria"/>
</dbReference>
<keyword evidence="2" id="KW-0540">Nuclease</keyword>
<organism evidence="2 3">
    <name type="scientific">Gemmatirosa kalamazoonensis</name>
    <dbReference type="NCBI Taxonomy" id="861299"/>
    <lineage>
        <taxon>Bacteria</taxon>
        <taxon>Pseudomonadati</taxon>
        <taxon>Gemmatimonadota</taxon>
        <taxon>Gemmatimonadia</taxon>
        <taxon>Gemmatimonadales</taxon>
        <taxon>Gemmatimonadaceae</taxon>
        <taxon>Gemmatirosa</taxon>
    </lineage>
</organism>
<evidence type="ECO:0000313" key="3">
    <source>
        <dbReference type="Proteomes" id="UP000019151"/>
    </source>
</evidence>
<accession>W0RLP0</accession>
<sequence>MLARSPRRGFRRPREMAELFAKRALKAAALRDCGRRCVYCAAALCIESATLDHVYPRAKGGPDVAGNVVAACGPCNRMKADMLPLEFFLRNPWAGQNFVRYARTVHRALKRSAKRAVSLAYAA</sequence>
<name>W0RLP0_9BACT</name>
<gene>
    <name evidence="2" type="ORF">J421_4467</name>
</gene>
<keyword evidence="2" id="KW-0255">Endonuclease</keyword>
<proteinExistence type="predicted"/>
<dbReference type="Gene3D" id="1.10.30.50">
    <property type="match status" value="1"/>
</dbReference>
<dbReference type="PANTHER" id="PTHR33877">
    <property type="entry name" value="SLL1193 PROTEIN"/>
    <property type="match status" value="1"/>
</dbReference>
<dbReference type="InParanoid" id="W0RLP0"/>
<evidence type="ECO:0000259" key="1">
    <source>
        <dbReference type="SMART" id="SM00507"/>
    </source>
</evidence>
<dbReference type="GO" id="GO:0004519">
    <property type="term" value="F:endonuclease activity"/>
    <property type="evidence" value="ECO:0007669"/>
    <property type="project" value="UniProtKB-KW"/>
</dbReference>